<keyword evidence="4 5" id="KW-0472">Membrane</keyword>
<evidence type="ECO:0008006" key="8">
    <source>
        <dbReference type="Google" id="ProtNLM"/>
    </source>
</evidence>
<evidence type="ECO:0000313" key="6">
    <source>
        <dbReference type="EMBL" id="KRO16484.1"/>
    </source>
</evidence>
<dbReference type="EMBL" id="JQCE01000038">
    <property type="protein sequence ID" value="KRO16484.1"/>
    <property type="molecule type" value="Genomic_DNA"/>
</dbReference>
<feature type="transmembrane region" description="Helical" evidence="5">
    <location>
        <begin position="216"/>
        <end position="236"/>
    </location>
</feature>
<gene>
    <name evidence="6" type="ORF">IV56_GL001267</name>
</gene>
<dbReference type="Pfam" id="PF01988">
    <property type="entry name" value="VIT1"/>
    <property type="match status" value="1"/>
</dbReference>
<keyword evidence="3 5" id="KW-1133">Transmembrane helix</keyword>
<keyword evidence="2 5" id="KW-0812">Transmembrane</keyword>
<dbReference type="OrthoDB" id="188924at2"/>
<keyword evidence="7" id="KW-1185">Reference proteome</keyword>
<evidence type="ECO:0000313" key="7">
    <source>
        <dbReference type="Proteomes" id="UP000050969"/>
    </source>
</evidence>
<dbReference type="PATRIC" id="fig|1293598.4.peg.1331"/>
<sequence>MKNAPEIALSPKMQTKPQELRQGLTKLRAGVMGANDGIISTAGMVIGVSGAQKPLSTVLIAGVFMILAGALSMAGGEYVSVSSQKDMQQANFTRLNHLMSTHPEAVTDMVKDALLKLGEPDAHATELAQTLVQDQDMAQIQQLIYGSSSLASLDPITAALSDGIAFVLGAIIPLLCIALLPPAIKVIGTMGSVLLCLALTGFISAKFGKANVKRSLWRNVAIGTLTMMTTYIVGIMW</sequence>
<dbReference type="GO" id="GO:0012505">
    <property type="term" value="C:endomembrane system"/>
    <property type="evidence" value="ECO:0007669"/>
    <property type="project" value="UniProtKB-SubCell"/>
</dbReference>
<comment type="caution">
    <text evidence="6">The sequence shown here is derived from an EMBL/GenBank/DDBJ whole genome shotgun (WGS) entry which is preliminary data.</text>
</comment>
<feature type="transmembrane region" description="Helical" evidence="5">
    <location>
        <begin position="186"/>
        <end position="204"/>
    </location>
</feature>
<evidence type="ECO:0000256" key="1">
    <source>
        <dbReference type="ARBA" id="ARBA00004127"/>
    </source>
</evidence>
<proteinExistence type="predicted"/>
<feature type="transmembrane region" description="Helical" evidence="5">
    <location>
        <begin position="159"/>
        <end position="180"/>
    </location>
</feature>
<dbReference type="STRING" id="1293598.IV56_GL001267"/>
<dbReference type="InterPro" id="IPR008217">
    <property type="entry name" value="Ccc1_fam"/>
</dbReference>
<feature type="transmembrane region" description="Helical" evidence="5">
    <location>
        <begin position="58"/>
        <end position="79"/>
    </location>
</feature>
<accession>A0A0R2MSD0</accession>
<dbReference type="GO" id="GO:0005384">
    <property type="term" value="F:manganese ion transmembrane transporter activity"/>
    <property type="evidence" value="ECO:0007669"/>
    <property type="project" value="InterPro"/>
</dbReference>
<dbReference type="Proteomes" id="UP000050969">
    <property type="component" value="Unassembled WGS sequence"/>
</dbReference>
<reference evidence="6 7" key="1">
    <citation type="journal article" date="2015" name="Genome Announc.">
        <title>Expanding the biotechnology potential of lactobacilli through comparative genomics of 213 strains and associated genera.</title>
        <authorList>
            <person name="Sun Z."/>
            <person name="Harris H.M."/>
            <person name="McCann A."/>
            <person name="Guo C."/>
            <person name="Argimon S."/>
            <person name="Zhang W."/>
            <person name="Yang X."/>
            <person name="Jeffery I.B."/>
            <person name="Cooney J.C."/>
            <person name="Kagawa T.F."/>
            <person name="Liu W."/>
            <person name="Song Y."/>
            <person name="Salvetti E."/>
            <person name="Wrobel A."/>
            <person name="Rasinkangas P."/>
            <person name="Parkhill J."/>
            <person name="Rea M.C."/>
            <person name="O'Sullivan O."/>
            <person name="Ritari J."/>
            <person name="Douillard F.P."/>
            <person name="Paul Ross R."/>
            <person name="Yang R."/>
            <person name="Briner A.E."/>
            <person name="Felis G.E."/>
            <person name="de Vos W.M."/>
            <person name="Barrangou R."/>
            <person name="Klaenhammer T.R."/>
            <person name="Caufield P.W."/>
            <person name="Cui Y."/>
            <person name="Zhang H."/>
            <person name="O'Toole P.W."/>
        </authorList>
    </citation>
    <scope>NUCLEOTIDE SEQUENCE [LARGE SCALE GENOMIC DNA]</scope>
    <source>
        <strain evidence="6 7">DSM 24301</strain>
    </source>
</reference>
<evidence type="ECO:0000256" key="2">
    <source>
        <dbReference type="ARBA" id="ARBA00022692"/>
    </source>
</evidence>
<comment type="subcellular location">
    <subcellularLocation>
        <location evidence="1">Endomembrane system</location>
        <topology evidence="1">Multi-pass membrane protein</topology>
    </subcellularLocation>
</comment>
<dbReference type="GO" id="GO:0030026">
    <property type="term" value="P:intracellular manganese ion homeostasis"/>
    <property type="evidence" value="ECO:0007669"/>
    <property type="project" value="InterPro"/>
</dbReference>
<organism evidence="6 7">
    <name type="scientific">Lacticaseibacillus saniviri JCM 17471 = DSM 24301</name>
    <dbReference type="NCBI Taxonomy" id="1293598"/>
    <lineage>
        <taxon>Bacteria</taxon>
        <taxon>Bacillati</taxon>
        <taxon>Bacillota</taxon>
        <taxon>Bacilli</taxon>
        <taxon>Lactobacillales</taxon>
        <taxon>Lactobacillaceae</taxon>
        <taxon>Lacticaseibacillus</taxon>
    </lineage>
</organism>
<dbReference type="PANTHER" id="PTHR31851">
    <property type="entry name" value="FE(2+)/MN(2+) TRANSPORTER PCL1"/>
    <property type="match status" value="1"/>
</dbReference>
<dbReference type="AlphaFoldDB" id="A0A0R2MSD0"/>
<evidence type="ECO:0000256" key="5">
    <source>
        <dbReference type="SAM" id="Phobius"/>
    </source>
</evidence>
<protein>
    <recommendedName>
        <fullName evidence="8">Integral membrane protein</fullName>
    </recommendedName>
</protein>
<evidence type="ECO:0000256" key="3">
    <source>
        <dbReference type="ARBA" id="ARBA00022989"/>
    </source>
</evidence>
<evidence type="ECO:0000256" key="4">
    <source>
        <dbReference type="ARBA" id="ARBA00023136"/>
    </source>
</evidence>
<name>A0A0R2MSD0_9LACO</name>
<dbReference type="RefSeq" id="WP_054777639.1">
    <property type="nucleotide sequence ID" value="NZ_BBBX01000017.1"/>
</dbReference>